<evidence type="ECO:0000256" key="1">
    <source>
        <dbReference type="SAM" id="MobiDB-lite"/>
    </source>
</evidence>
<keyword evidence="3" id="KW-1185">Reference proteome</keyword>
<dbReference type="Proteomes" id="UP001516400">
    <property type="component" value="Unassembled WGS sequence"/>
</dbReference>
<protein>
    <submittedName>
        <fullName evidence="2">Uncharacterized protein</fullName>
    </submittedName>
</protein>
<reference evidence="2 3" key="1">
    <citation type="journal article" date="2021" name="BMC Biol.">
        <title>Horizontally acquired antibacterial genes associated with adaptive radiation of ladybird beetles.</title>
        <authorList>
            <person name="Li H.S."/>
            <person name="Tang X.F."/>
            <person name="Huang Y.H."/>
            <person name="Xu Z.Y."/>
            <person name="Chen M.L."/>
            <person name="Du X.Y."/>
            <person name="Qiu B.Y."/>
            <person name="Chen P.T."/>
            <person name="Zhang W."/>
            <person name="Slipinski A."/>
            <person name="Escalona H.E."/>
            <person name="Waterhouse R.M."/>
            <person name="Zwick A."/>
            <person name="Pang H."/>
        </authorList>
    </citation>
    <scope>NUCLEOTIDE SEQUENCE [LARGE SCALE GENOMIC DNA]</scope>
    <source>
        <strain evidence="2">SYSU2018</strain>
    </source>
</reference>
<feature type="region of interest" description="Disordered" evidence="1">
    <location>
        <begin position="100"/>
        <end position="128"/>
    </location>
</feature>
<dbReference type="EMBL" id="JABFTP020000186">
    <property type="protein sequence ID" value="KAL3290166.1"/>
    <property type="molecule type" value="Genomic_DNA"/>
</dbReference>
<sequence>MILGEPEDSIEESGDGFQDYQEVQMDNLVESENDPNIGGTGYCSDLEQYQECADELGNAILSTKKDGSTRPSVQEDQKMTPEKENSNECLSVTFNNSFIPNNDILFEKSDTETENNNDTNRTNGSRKH</sequence>
<name>A0ABD2PHJ6_9CUCU</name>
<feature type="compositionally biased region" description="Low complexity" evidence="1">
    <location>
        <begin position="114"/>
        <end position="128"/>
    </location>
</feature>
<feature type="compositionally biased region" description="Basic and acidic residues" evidence="1">
    <location>
        <begin position="63"/>
        <end position="86"/>
    </location>
</feature>
<evidence type="ECO:0000313" key="2">
    <source>
        <dbReference type="EMBL" id="KAL3290166.1"/>
    </source>
</evidence>
<evidence type="ECO:0000313" key="3">
    <source>
        <dbReference type="Proteomes" id="UP001516400"/>
    </source>
</evidence>
<gene>
    <name evidence="2" type="ORF">HHI36_023527</name>
</gene>
<proteinExistence type="predicted"/>
<comment type="caution">
    <text evidence="2">The sequence shown here is derived from an EMBL/GenBank/DDBJ whole genome shotgun (WGS) entry which is preliminary data.</text>
</comment>
<dbReference type="AlphaFoldDB" id="A0ABD2PHJ6"/>
<organism evidence="2 3">
    <name type="scientific">Cryptolaemus montrouzieri</name>
    <dbReference type="NCBI Taxonomy" id="559131"/>
    <lineage>
        <taxon>Eukaryota</taxon>
        <taxon>Metazoa</taxon>
        <taxon>Ecdysozoa</taxon>
        <taxon>Arthropoda</taxon>
        <taxon>Hexapoda</taxon>
        <taxon>Insecta</taxon>
        <taxon>Pterygota</taxon>
        <taxon>Neoptera</taxon>
        <taxon>Endopterygota</taxon>
        <taxon>Coleoptera</taxon>
        <taxon>Polyphaga</taxon>
        <taxon>Cucujiformia</taxon>
        <taxon>Coccinelloidea</taxon>
        <taxon>Coccinellidae</taxon>
        <taxon>Scymninae</taxon>
        <taxon>Scymnini</taxon>
        <taxon>Cryptolaemus</taxon>
    </lineage>
</organism>
<feature type="region of interest" description="Disordered" evidence="1">
    <location>
        <begin position="60"/>
        <end position="88"/>
    </location>
</feature>
<accession>A0ABD2PHJ6</accession>